<accession>A0A7S4Q2Y8</accession>
<evidence type="ECO:0000313" key="2">
    <source>
        <dbReference type="EMBL" id="CAE4569061.1"/>
    </source>
</evidence>
<proteinExistence type="predicted"/>
<name>A0A7S4Q2Y8_9DINO</name>
<dbReference type="AlphaFoldDB" id="A0A7S4Q2Y8"/>
<feature type="region of interest" description="Disordered" evidence="1">
    <location>
        <begin position="255"/>
        <end position="348"/>
    </location>
</feature>
<evidence type="ECO:0000256" key="1">
    <source>
        <dbReference type="SAM" id="MobiDB-lite"/>
    </source>
</evidence>
<sequence>MSESAAAYRAVLGLDAQHLAARRGLARVLRRQGSDLCPPSASAVRAVVQAPPPPSPPAPDWGTGLCLRDTDGDAIEFRLAADGRLQELVNGSLELVSVGVLSYSAALGVVEDDAGDFEIVPEELPEKVLVLRVLAWRAGVSWYGDEPAGLAQCSLLDEEGDQLHFQVSPSGRLQEYVNGALGLERVQRLSYDRDRGCVTDDAGEFRLLRQERLEKAVLLRLLARHVGVPWCSELHAGGPILRSWVPLRRDCTGASRANRRPRRLRPGRVRREAGRAALGGGGGQGRRWARGARGGAPELAGPGAAAFPRRRGPGARSAGPAPPLPPSVWQRAQPRVGLRARPRQGSLG</sequence>
<feature type="compositionally biased region" description="Basic residues" evidence="1">
    <location>
        <begin position="257"/>
        <end position="268"/>
    </location>
</feature>
<dbReference type="EMBL" id="HBNR01013440">
    <property type="protein sequence ID" value="CAE4569061.1"/>
    <property type="molecule type" value="Transcribed_RNA"/>
</dbReference>
<organism evidence="2">
    <name type="scientific">Alexandrium monilatum</name>
    <dbReference type="NCBI Taxonomy" id="311494"/>
    <lineage>
        <taxon>Eukaryota</taxon>
        <taxon>Sar</taxon>
        <taxon>Alveolata</taxon>
        <taxon>Dinophyceae</taxon>
        <taxon>Gonyaulacales</taxon>
        <taxon>Pyrocystaceae</taxon>
        <taxon>Alexandrium</taxon>
    </lineage>
</organism>
<protein>
    <submittedName>
        <fullName evidence="2">Uncharacterized protein</fullName>
    </submittedName>
</protein>
<feature type="compositionally biased region" description="Low complexity" evidence="1">
    <location>
        <begin position="295"/>
        <end position="307"/>
    </location>
</feature>
<gene>
    <name evidence="2" type="ORF">AMON00008_LOCUS8680</name>
</gene>
<reference evidence="2" key="1">
    <citation type="submission" date="2021-01" db="EMBL/GenBank/DDBJ databases">
        <authorList>
            <person name="Corre E."/>
            <person name="Pelletier E."/>
            <person name="Niang G."/>
            <person name="Scheremetjew M."/>
            <person name="Finn R."/>
            <person name="Kale V."/>
            <person name="Holt S."/>
            <person name="Cochrane G."/>
            <person name="Meng A."/>
            <person name="Brown T."/>
            <person name="Cohen L."/>
        </authorList>
    </citation>
    <scope>NUCLEOTIDE SEQUENCE</scope>
    <source>
        <strain evidence="2">CCMP3105</strain>
    </source>
</reference>